<evidence type="ECO:0000256" key="1">
    <source>
        <dbReference type="SAM" id="Phobius"/>
    </source>
</evidence>
<feature type="transmembrane region" description="Helical" evidence="1">
    <location>
        <begin position="55"/>
        <end position="75"/>
    </location>
</feature>
<evidence type="ECO:0000313" key="2">
    <source>
        <dbReference type="EMBL" id="CEH12052.1"/>
    </source>
</evidence>
<accession>A0A0P1B861</accession>
<keyword evidence="1" id="KW-0812">Transmembrane</keyword>
<proteinExistence type="predicted"/>
<evidence type="ECO:0000313" key="3">
    <source>
        <dbReference type="Proteomes" id="UP000054845"/>
    </source>
</evidence>
<dbReference type="Proteomes" id="UP000054845">
    <property type="component" value="Unassembled WGS sequence"/>
</dbReference>
<sequence>MSDGYLSARPGFLNNKSRPGGAGTAAAAAAAAPRNFLSRFWYEEVVALDKRAGNLALAFGVGVFGAGVSIIRVFGMDLLVPVF</sequence>
<dbReference type="AlphaFoldDB" id="A0A0P1B861"/>
<reference evidence="3" key="1">
    <citation type="submission" date="2014-09" db="EMBL/GenBank/DDBJ databases">
        <authorList>
            <person name="Sharma Rahul"/>
            <person name="Thines Marco"/>
        </authorList>
    </citation>
    <scope>NUCLEOTIDE SEQUENCE [LARGE SCALE GENOMIC DNA]</scope>
</reference>
<organism evidence="2 3">
    <name type="scientific">Ceraceosorus bombacis</name>
    <dbReference type="NCBI Taxonomy" id="401625"/>
    <lineage>
        <taxon>Eukaryota</taxon>
        <taxon>Fungi</taxon>
        <taxon>Dikarya</taxon>
        <taxon>Basidiomycota</taxon>
        <taxon>Ustilaginomycotina</taxon>
        <taxon>Exobasidiomycetes</taxon>
        <taxon>Ceraceosorales</taxon>
        <taxon>Ceraceosoraceae</taxon>
        <taxon>Ceraceosorus</taxon>
    </lineage>
</organism>
<keyword evidence="1" id="KW-0472">Membrane</keyword>
<dbReference type="EMBL" id="CCYA01000118">
    <property type="protein sequence ID" value="CEH12052.1"/>
    <property type="molecule type" value="Genomic_DNA"/>
</dbReference>
<keyword evidence="1" id="KW-1133">Transmembrane helix</keyword>
<keyword evidence="3" id="KW-1185">Reference proteome</keyword>
<name>A0A0P1B861_9BASI</name>
<protein>
    <submittedName>
        <fullName evidence="2">Uncharacterized protein</fullName>
    </submittedName>
</protein>